<dbReference type="PANTHER" id="PTHR44170">
    <property type="entry name" value="PROTEIN SIDEKICK"/>
    <property type="match status" value="1"/>
</dbReference>
<dbReference type="InterPro" id="IPR036179">
    <property type="entry name" value="Ig-like_dom_sf"/>
</dbReference>
<evidence type="ECO:0000256" key="3">
    <source>
        <dbReference type="ARBA" id="ARBA00023319"/>
    </source>
</evidence>
<dbReference type="SMART" id="SM00408">
    <property type="entry name" value="IGc2"/>
    <property type="match status" value="4"/>
</dbReference>
<dbReference type="PANTHER" id="PTHR44170:SF6">
    <property type="entry name" value="CONTACTIN"/>
    <property type="match status" value="1"/>
</dbReference>
<evidence type="ECO:0000313" key="6">
    <source>
        <dbReference type="EMBL" id="CAF2866425.1"/>
    </source>
</evidence>
<reference evidence="6" key="1">
    <citation type="submission" date="2021-02" db="EMBL/GenBank/DDBJ databases">
        <authorList>
            <person name="Bekaert M."/>
        </authorList>
    </citation>
    <scope>NUCLEOTIDE SEQUENCE</scope>
    <source>
        <strain evidence="6">IoA-00</strain>
    </source>
</reference>
<keyword evidence="5" id="KW-0472">Membrane</keyword>
<dbReference type="InterPro" id="IPR003598">
    <property type="entry name" value="Ig_sub2"/>
</dbReference>
<dbReference type="Pfam" id="PF07679">
    <property type="entry name" value="I-set"/>
    <property type="match status" value="1"/>
</dbReference>
<keyword evidence="5" id="KW-1133">Transmembrane helix</keyword>
<feature type="compositionally biased region" description="Low complexity" evidence="4">
    <location>
        <begin position="958"/>
        <end position="971"/>
    </location>
</feature>
<dbReference type="Gene3D" id="2.60.40.10">
    <property type="entry name" value="Immunoglobulins"/>
    <property type="match status" value="8"/>
</dbReference>
<keyword evidence="7" id="KW-1185">Reference proteome</keyword>
<gene>
    <name evidence="6" type="ORF">LSAA_6810</name>
</gene>
<dbReference type="Pfam" id="PF13895">
    <property type="entry name" value="Ig_2"/>
    <property type="match status" value="1"/>
</dbReference>
<dbReference type="OrthoDB" id="428111at2759"/>
<dbReference type="AlphaFoldDB" id="A0A7R8CMG0"/>
<evidence type="ECO:0000313" key="7">
    <source>
        <dbReference type="Proteomes" id="UP000675881"/>
    </source>
</evidence>
<dbReference type="GO" id="GO:0030154">
    <property type="term" value="P:cell differentiation"/>
    <property type="evidence" value="ECO:0007669"/>
    <property type="project" value="UniProtKB-ARBA"/>
</dbReference>
<dbReference type="InterPro" id="IPR013098">
    <property type="entry name" value="Ig_I-set"/>
</dbReference>
<keyword evidence="5" id="KW-0812">Transmembrane</keyword>
<feature type="region of interest" description="Disordered" evidence="4">
    <location>
        <begin position="865"/>
        <end position="982"/>
    </location>
</feature>
<dbReference type="SMART" id="SM00409">
    <property type="entry name" value="IG"/>
    <property type="match status" value="5"/>
</dbReference>
<evidence type="ECO:0000256" key="2">
    <source>
        <dbReference type="ARBA" id="ARBA00023157"/>
    </source>
</evidence>
<protein>
    <submittedName>
        <fullName evidence="6">ROBO2</fullName>
    </submittedName>
</protein>
<dbReference type="SUPFAM" id="SSF48726">
    <property type="entry name" value="Immunoglobulin"/>
    <property type="match status" value="5"/>
</dbReference>
<dbReference type="InterPro" id="IPR013783">
    <property type="entry name" value="Ig-like_fold"/>
</dbReference>
<evidence type="ECO:0000256" key="5">
    <source>
        <dbReference type="SAM" id="Phobius"/>
    </source>
</evidence>
<organism evidence="6 7">
    <name type="scientific">Lepeophtheirus salmonis</name>
    <name type="common">Salmon louse</name>
    <name type="synonym">Caligus salmonis</name>
    <dbReference type="NCBI Taxonomy" id="72036"/>
    <lineage>
        <taxon>Eukaryota</taxon>
        <taxon>Metazoa</taxon>
        <taxon>Ecdysozoa</taxon>
        <taxon>Arthropoda</taxon>
        <taxon>Crustacea</taxon>
        <taxon>Multicrustacea</taxon>
        <taxon>Hexanauplia</taxon>
        <taxon>Copepoda</taxon>
        <taxon>Siphonostomatoida</taxon>
        <taxon>Caligidae</taxon>
        <taxon>Lepeophtheirus</taxon>
    </lineage>
</organism>
<feature type="compositionally biased region" description="Low complexity" evidence="4">
    <location>
        <begin position="939"/>
        <end position="950"/>
    </location>
</feature>
<dbReference type="FunFam" id="2.60.40.10:FF:000189">
    <property type="entry name" value="Neogenin isoform 3"/>
    <property type="match status" value="1"/>
</dbReference>
<dbReference type="SMART" id="SM00060">
    <property type="entry name" value="FN3"/>
    <property type="match status" value="2"/>
</dbReference>
<dbReference type="GO" id="GO:0009653">
    <property type="term" value="P:anatomical structure morphogenesis"/>
    <property type="evidence" value="ECO:0007669"/>
    <property type="project" value="UniProtKB-ARBA"/>
</dbReference>
<feature type="compositionally biased region" description="Pro residues" evidence="4">
    <location>
        <begin position="911"/>
        <end position="922"/>
    </location>
</feature>
<keyword evidence="2" id="KW-1015">Disulfide bond</keyword>
<dbReference type="InterPro" id="IPR003599">
    <property type="entry name" value="Ig_sub"/>
</dbReference>
<keyword evidence="1" id="KW-0677">Repeat</keyword>
<dbReference type="InterPro" id="IPR007110">
    <property type="entry name" value="Ig-like_dom"/>
</dbReference>
<dbReference type="Pfam" id="PF00041">
    <property type="entry name" value="fn3"/>
    <property type="match status" value="2"/>
</dbReference>
<dbReference type="SUPFAM" id="SSF49265">
    <property type="entry name" value="Fibronectin type III"/>
    <property type="match status" value="2"/>
</dbReference>
<dbReference type="Proteomes" id="UP000675881">
    <property type="component" value="Chromosome 2"/>
</dbReference>
<name>A0A7R8CMG0_LEPSM</name>
<accession>A0A7R8CMG0</accession>
<dbReference type="GO" id="GO:0016020">
    <property type="term" value="C:membrane"/>
    <property type="evidence" value="ECO:0007669"/>
    <property type="project" value="UniProtKB-SubCell"/>
</dbReference>
<evidence type="ECO:0000256" key="1">
    <source>
        <dbReference type="ARBA" id="ARBA00022737"/>
    </source>
</evidence>
<feature type="region of interest" description="Disordered" evidence="4">
    <location>
        <begin position="1050"/>
        <end position="1078"/>
    </location>
</feature>
<dbReference type="InterPro" id="IPR003961">
    <property type="entry name" value="FN3_dom"/>
</dbReference>
<evidence type="ECO:0000256" key="4">
    <source>
        <dbReference type="SAM" id="MobiDB-lite"/>
    </source>
</evidence>
<dbReference type="InterPro" id="IPR036116">
    <property type="entry name" value="FN3_sf"/>
</dbReference>
<dbReference type="EMBL" id="HG994581">
    <property type="protein sequence ID" value="CAF2866425.1"/>
    <property type="molecule type" value="Genomic_DNA"/>
</dbReference>
<sequence>MNQFTLNCKADGIPEPNITWYKDGELVPTAPKTHRVILPSGSLFFLRAVQNKKEHDGGLYWCEATNEVGTARSRNVTLDVAVLREDFRLNPMDTIVAEGDIGVIKCWPPKGNPKPSVKWTKNGDILDTSQSNGRIIITEVGNLVIQEVVKSDEGQYACQAENIVGIRETEEAQLSHTSGDPDPLVIWSRDDGPLPENKVSIDANRLQIRDVRPEDDGIYFCKAKNDVGYVEASFSISVHAKPAIQTKPKDQRIGMNGIAKFECSAGGNPPPQSVSEEGTLFIQGVRKEDEGFYICSALSVAGSTATKAYLEVTALRDTPPPIIIMGTANQTLPLNTIAILPYDSSRILVESSGTLVIDNLISSDTGLYTCTASSESGETSWSASLSVEDPKNPNVIFHKTPDPSTFPDPPTRPKIVDRRSTSITISWRRSPNTGESPLMGYTLEYFSSDLETGWVVAANRITSETYTINNLKPDTSYMFLVRAENSHGMSPPTRVSERVRTLQSLSENDGINIHEVSNALMIYCQSLCHMLKGFLSDIGDMSGGSQKFNMKTVMLETDGIVNHVITNLRKYTEYEVFLMPFYKKIEGQPSNSLHVQTMEDVPSAPPSDLLIEPMNSTSAIIRWSPPPPQHRNGVLLGYQIHVKGNGSTFHSNITTLNATTTSYILSNLTLHQKYSVRAVARTKIGLGPFSQPSFFVMDPTNIKYAIITHPNEGNINGNIMSEPWFIGLLTAVFVAISGTFIGIIIYRKKFNSTKSLSQNTVASRHYEDITKIAINPDGSRGTVWINDDWKCGTKSTGIYDEAETNQRYFRPSDNNNTDLYAEVGEPNGFSTFGGNHRITEPSPYATTTLAVMQNKVRKMNGNTFISLPQCEQPSNALTSSSSGGESSSYLLNSRDQLMLSPSNVPNWSDILPPPPEQPPPPLYNRESRSPRMSHNNTVSSSSSASTTSSSRRQMQNMSGRSASSSRSSAPRFHPPSSSPAIDKRSIVQQFQQHSSPYGTTEIYENPSEFYSSIGELRKSPQAMRPHFFMMDGAKGTGPQLMVGYHQDVNENSSNRAYGESGGGGEESGEEDSASSTHRNRSFGKIALSSFNSPATSHKTPRPSKFLTHPHECEVDYADLRYIPGVSIRRFELKISDLQVSYMWVNKFKLLIEDLDSLAGQNRVCKKTQVRNEETSTRGPADCQNLERSDCHIPKSAACKYCCTHNVWLYLYM</sequence>
<feature type="compositionally biased region" description="Polar residues" evidence="4">
    <location>
        <begin position="889"/>
        <end position="906"/>
    </location>
</feature>
<dbReference type="PROSITE" id="PS50835">
    <property type="entry name" value="IG_LIKE"/>
    <property type="match status" value="4"/>
</dbReference>
<feature type="transmembrane region" description="Helical" evidence="5">
    <location>
        <begin position="724"/>
        <end position="746"/>
    </location>
</feature>
<dbReference type="CDD" id="cd00063">
    <property type="entry name" value="FN3"/>
    <property type="match status" value="2"/>
</dbReference>
<dbReference type="Pfam" id="PF13927">
    <property type="entry name" value="Ig_3"/>
    <property type="match status" value="1"/>
</dbReference>
<dbReference type="FunFam" id="2.60.40.10:FF:000028">
    <property type="entry name" value="Neuronal cell adhesion molecule"/>
    <property type="match status" value="1"/>
</dbReference>
<proteinExistence type="predicted"/>
<dbReference type="GO" id="GO:0098609">
    <property type="term" value="P:cell-cell adhesion"/>
    <property type="evidence" value="ECO:0007669"/>
    <property type="project" value="TreeGrafter"/>
</dbReference>
<dbReference type="PROSITE" id="PS50853">
    <property type="entry name" value="FN3"/>
    <property type="match status" value="2"/>
</dbReference>
<feature type="compositionally biased region" description="Polar residues" evidence="4">
    <location>
        <begin position="865"/>
        <end position="878"/>
    </location>
</feature>
<keyword evidence="3" id="KW-0393">Immunoglobulin domain</keyword>
<feature type="compositionally biased region" description="Low complexity" evidence="4">
    <location>
        <begin position="879"/>
        <end position="888"/>
    </location>
</feature>